<feature type="transmembrane region" description="Helical" evidence="11">
    <location>
        <begin position="139"/>
        <end position="156"/>
    </location>
</feature>
<evidence type="ECO:0000256" key="4">
    <source>
        <dbReference type="ARBA" id="ARBA00022519"/>
    </source>
</evidence>
<keyword evidence="4" id="KW-0997">Cell inner membrane</keyword>
<evidence type="ECO:0000256" key="8">
    <source>
        <dbReference type="ARBA" id="ARBA00023136"/>
    </source>
</evidence>
<dbReference type="InterPro" id="IPR023408">
    <property type="entry name" value="MscS_beta-dom_sf"/>
</dbReference>
<dbReference type="STRING" id="1921510.BSL82_01405"/>
<dbReference type="FunFam" id="2.30.30.60:FF:000002">
    <property type="entry name" value="Mechanosensitive ion channel family protein"/>
    <property type="match status" value="1"/>
</dbReference>
<dbReference type="EMBL" id="CP018221">
    <property type="protein sequence ID" value="API58121.1"/>
    <property type="molecule type" value="Genomic_DNA"/>
</dbReference>
<evidence type="ECO:0000256" key="7">
    <source>
        <dbReference type="ARBA" id="ARBA00023016"/>
    </source>
</evidence>
<feature type="domain" description="Mechanosensitive ion channel MscS C-terminal" evidence="13">
    <location>
        <begin position="329"/>
        <end position="384"/>
    </location>
</feature>
<dbReference type="KEGG" id="sphj:BSL82_01405"/>
<dbReference type="Proteomes" id="UP000182063">
    <property type="component" value="Chromosome"/>
</dbReference>
<evidence type="ECO:0000256" key="1">
    <source>
        <dbReference type="ARBA" id="ARBA00004429"/>
    </source>
</evidence>
<dbReference type="AlphaFoldDB" id="A0A1L3ZR68"/>
<dbReference type="InterPro" id="IPR010920">
    <property type="entry name" value="LSM_dom_sf"/>
</dbReference>
<name>A0A1L3ZR68_9SPHN</name>
<proteinExistence type="inferred from homology"/>
<evidence type="ECO:0000256" key="3">
    <source>
        <dbReference type="ARBA" id="ARBA00022475"/>
    </source>
</evidence>
<evidence type="ECO:0000313" key="14">
    <source>
        <dbReference type="EMBL" id="API58121.1"/>
    </source>
</evidence>
<dbReference type="Pfam" id="PF21082">
    <property type="entry name" value="MS_channel_3rd"/>
    <property type="match status" value="1"/>
</dbReference>
<dbReference type="GO" id="GO:0071470">
    <property type="term" value="P:cellular response to osmotic stress"/>
    <property type="evidence" value="ECO:0007669"/>
    <property type="project" value="InterPro"/>
</dbReference>
<evidence type="ECO:0000256" key="11">
    <source>
        <dbReference type="SAM" id="Phobius"/>
    </source>
</evidence>
<keyword evidence="3" id="KW-1003">Cell membrane</keyword>
<protein>
    <recommendedName>
        <fullName evidence="9">Mechanosensing system component YbdG</fullName>
    </recommendedName>
    <alternativeName>
        <fullName evidence="10">Mechanosensitive channel homolog YbdG</fullName>
    </alternativeName>
</protein>
<dbReference type="InterPro" id="IPR049278">
    <property type="entry name" value="MS_channel_C"/>
</dbReference>
<reference evidence="15" key="1">
    <citation type="submission" date="2016-11" db="EMBL/GenBank/DDBJ databases">
        <title>Complete Genome Sequence of alachlor-degrading Sphingomonas sp. strain JJ-A5.</title>
        <authorList>
            <person name="Lee H."/>
            <person name="Ka J.-O."/>
        </authorList>
    </citation>
    <scope>NUCLEOTIDE SEQUENCE [LARGE SCALE GENOMIC DNA]</scope>
    <source>
        <strain evidence="15">JJ-A5</strain>
    </source>
</reference>
<comment type="subcellular location">
    <subcellularLocation>
        <location evidence="1">Cell inner membrane</location>
        <topology evidence="1">Multi-pass membrane protein</topology>
    </subcellularLocation>
</comment>
<organism evidence="14 15">
    <name type="scientific">Tardibacter chloracetimidivorans</name>
    <dbReference type="NCBI Taxonomy" id="1921510"/>
    <lineage>
        <taxon>Bacteria</taxon>
        <taxon>Pseudomonadati</taxon>
        <taxon>Pseudomonadota</taxon>
        <taxon>Alphaproteobacteria</taxon>
        <taxon>Sphingomonadales</taxon>
        <taxon>Sphingomonadaceae</taxon>
        <taxon>Tardibacter</taxon>
    </lineage>
</organism>
<keyword evidence="5 11" id="KW-0812">Transmembrane</keyword>
<dbReference type="OrthoDB" id="9814206at2"/>
<feature type="domain" description="Mechanosensitive ion channel MscS" evidence="12">
    <location>
        <begin position="181"/>
        <end position="249"/>
    </location>
</feature>
<comment type="similarity">
    <text evidence="2">Belongs to the MscS (TC 1.A.23) family.</text>
</comment>
<dbReference type="PANTHER" id="PTHR30414:SF0">
    <property type="entry name" value="MINICONDUCTANCE MECHANOSENSITIVE CHANNEL YBDG"/>
    <property type="match status" value="1"/>
</dbReference>
<dbReference type="InterPro" id="IPR030192">
    <property type="entry name" value="YbdG"/>
</dbReference>
<evidence type="ECO:0000256" key="10">
    <source>
        <dbReference type="ARBA" id="ARBA00093659"/>
    </source>
</evidence>
<keyword evidence="6 11" id="KW-1133">Transmembrane helix</keyword>
<dbReference type="Gene3D" id="2.30.30.60">
    <property type="match status" value="1"/>
</dbReference>
<keyword evidence="15" id="KW-1185">Reference proteome</keyword>
<evidence type="ECO:0000256" key="2">
    <source>
        <dbReference type="ARBA" id="ARBA00008017"/>
    </source>
</evidence>
<dbReference type="SUPFAM" id="SSF50182">
    <property type="entry name" value="Sm-like ribonucleoproteins"/>
    <property type="match status" value="1"/>
</dbReference>
<evidence type="ECO:0000313" key="15">
    <source>
        <dbReference type="Proteomes" id="UP000182063"/>
    </source>
</evidence>
<evidence type="ECO:0000259" key="13">
    <source>
        <dbReference type="Pfam" id="PF21082"/>
    </source>
</evidence>
<accession>A0A1L3ZR68</accession>
<evidence type="ECO:0000256" key="5">
    <source>
        <dbReference type="ARBA" id="ARBA00022692"/>
    </source>
</evidence>
<dbReference type="InterPro" id="IPR006685">
    <property type="entry name" value="MscS_channel_2nd"/>
</dbReference>
<feature type="transmembrane region" description="Helical" evidence="11">
    <location>
        <begin position="162"/>
        <end position="179"/>
    </location>
</feature>
<dbReference type="PANTHER" id="PTHR30414">
    <property type="entry name" value="MINICONDUCTANCE MECHANOSENSITIVE CHANNEL YBDG"/>
    <property type="match status" value="1"/>
</dbReference>
<gene>
    <name evidence="14" type="ORF">BSL82_01405</name>
</gene>
<feature type="transmembrane region" description="Helical" evidence="11">
    <location>
        <begin position="98"/>
        <end position="118"/>
    </location>
</feature>
<evidence type="ECO:0000259" key="12">
    <source>
        <dbReference type="Pfam" id="PF00924"/>
    </source>
</evidence>
<dbReference type="GO" id="GO:0005886">
    <property type="term" value="C:plasma membrane"/>
    <property type="evidence" value="ECO:0007669"/>
    <property type="project" value="UniProtKB-SubCell"/>
</dbReference>
<dbReference type="GO" id="GO:0008381">
    <property type="term" value="F:mechanosensitive monoatomic ion channel activity"/>
    <property type="evidence" value="ECO:0007669"/>
    <property type="project" value="InterPro"/>
</dbReference>
<keyword evidence="8 11" id="KW-0472">Membrane</keyword>
<sequence>MNFTREFEFLTTLPPWAQALSGLALLVAAATLANAVVKQVILRLLERGLDTAALAVTSGQLDPIVRRLSNIVPAIVISRGIQLVPHLPAGVIDVTQNVVSAFIVLTIVLAISAGLNLVNNLYQRRPDAASRPIKGYIQVAKIILFGGSAILIIAVLMEQSPLLLLSGLGAMAAVLMLVFKDTILSLVASVQLTSNDMLRVGDWIEMPDLNADGDVIDIALHTVKVQNWDKTITTIPTYRLMSESYKNWRGMAESGARRVMRSLYMDQNSVAFLTEEDKSALRRFAVLSPYLDAKKADIERWNAGLKERGEDPVNQRELTNLGTFRAYVQAYLKHHPGVRQDMTLMVRQLQPTAGGLPIEIYCFTGTTAWAEYEAIQADIFDHLLAIMPHFGLRLFQKLGGMDLRQFPLLQKQNAL</sequence>
<dbReference type="RefSeq" id="WP_072595697.1">
    <property type="nucleotide sequence ID" value="NZ_CP018221.1"/>
</dbReference>
<keyword evidence="7" id="KW-0346">Stress response</keyword>
<dbReference type="Pfam" id="PF00924">
    <property type="entry name" value="MS_channel_2nd"/>
    <property type="match status" value="1"/>
</dbReference>
<evidence type="ECO:0000256" key="6">
    <source>
        <dbReference type="ARBA" id="ARBA00022989"/>
    </source>
</evidence>
<evidence type="ECO:0000256" key="9">
    <source>
        <dbReference type="ARBA" id="ARBA00093630"/>
    </source>
</evidence>